<keyword evidence="1" id="KW-0812">Transmembrane</keyword>
<reference evidence="2" key="1">
    <citation type="submission" date="2015-11" db="EMBL/GenBank/DDBJ databases">
        <title>De novo transcriptome assembly of four potential Pierce s Disease insect vectors from Arizona vineyards.</title>
        <authorList>
            <person name="Tassone E.E."/>
        </authorList>
    </citation>
    <scope>NUCLEOTIDE SEQUENCE</scope>
</reference>
<evidence type="ECO:0000313" key="2">
    <source>
        <dbReference type="EMBL" id="JAT06862.1"/>
    </source>
</evidence>
<dbReference type="AlphaFoldDB" id="A0A1B6K5X1"/>
<feature type="transmembrane region" description="Helical" evidence="1">
    <location>
        <begin position="12"/>
        <end position="34"/>
    </location>
</feature>
<accession>A0A1B6K5X1</accession>
<feature type="non-terminal residue" evidence="2">
    <location>
        <position position="173"/>
    </location>
</feature>
<organism evidence="2">
    <name type="scientific">Homalodisca liturata</name>
    <dbReference type="NCBI Taxonomy" id="320908"/>
    <lineage>
        <taxon>Eukaryota</taxon>
        <taxon>Metazoa</taxon>
        <taxon>Ecdysozoa</taxon>
        <taxon>Arthropoda</taxon>
        <taxon>Hexapoda</taxon>
        <taxon>Insecta</taxon>
        <taxon>Pterygota</taxon>
        <taxon>Neoptera</taxon>
        <taxon>Paraneoptera</taxon>
        <taxon>Hemiptera</taxon>
        <taxon>Auchenorrhyncha</taxon>
        <taxon>Membracoidea</taxon>
        <taxon>Cicadellidae</taxon>
        <taxon>Cicadellinae</taxon>
        <taxon>Proconiini</taxon>
        <taxon>Homalodisca</taxon>
    </lineage>
</organism>
<name>A0A1B6K5X1_9HEMI</name>
<proteinExistence type="predicted"/>
<feature type="non-terminal residue" evidence="2">
    <location>
        <position position="1"/>
    </location>
</feature>
<keyword evidence="1" id="KW-0472">Membrane</keyword>
<evidence type="ECO:0008006" key="3">
    <source>
        <dbReference type="Google" id="ProtNLM"/>
    </source>
</evidence>
<dbReference type="EMBL" id="GECU01000845">
    <property type="protein sequence ID" value="JAT06862.1"/>
    <property type="molecule type" value="Transcribed_RNA"/>
</dbReference>
<keyword evidence="1" id="KW-1133">Transmembrane helix</keyword>
<sequence length="173" mass="19599">PAWRQIGEPHIILHIMVIPASLLMCILGTAIIWVDSFGPSAGPFDIELKQMEQCEDQGTKQIVLTPKINNAGQGKYIYNSPFWIGVPVDEHFKVYVDVQQWGNGGYRPRAFEYTVKNCEDAWKLLPDLIQGVMKSAGHPVEKCPIQPGNFTPNNWEVEVKVKNIPTMIYGKYR</sequence>
<gene>
    <name evidence="2" type="ORF">g.5309</name>
</gene>
<protein>
    <recommendedName>
        <fullName evidence="3">MD-2-related lipid-recognition domain-containing protein</fullName>
    </recommendedName>
</protein>
<evidence type="ECO:0000256" key="1">
    <source>
        <dbReference type="SAM" id="Phobius"/>
    </source>
</evidence>